<evidence type="ECO:0000259" key="8">
    <source>
        <dbReference type="Pfam" id="PF25967"/>
    </source>
</evidence>
<reference evidence="10" key="1">
    <citation type="submission" date="2016-08" db="EMBL/GenBank/DDBJ databases">
        <authorList>
            <person name="Holder M.E."/>
            <person name="Ajami N.J."/>
            <person name="Petrosino J.F."/>
        </authorList>
    </citation>
    <scope>NUCLEOTIDE SEQUENCE [LARGE SCALE GENOMIC DNA]</scope>
    <source>
        <strain evidence="10">F0677</strain>
    </source>
</reference>
<dbReference type="EMBL" id="CP017037">
    <property type="protein sequence ID" value="AOH38743.1"/>
    <property type="molecule type" value="Genomic_DNA"/>
</dbReference>
<dbReference type="Pfam" id="PF25917">
    <property type="entry name" value="BSH_RND"/>
    <property type="match status" value="1"/>
</dbReference>
<feature type="coiled-coil region" evidence="3">
    <location>
        <begin position="102"/>
        <end position="174"/>
    </location>
</feature>
<dbReference type="RefSeq" id="WP_022513278.1">
    <property type="nucleotide sequence ID" value="NZ_CP017037.1"/>
</dbReference>
<dbReference type="Gene3D" id="2.40.420.20">
    <property type="match status" value="1"/>
</dbReference>
<feature type="domain" description="Multidrug resistance protein MdtA-like alpha-helical hairpin" evidence="5">
    <location>
        <begin position="102"/>
        <end position="169"/>
    </location>
</feature>
<sequence length="388" mass="41058">MNYKKRLAVAMVGMIVSAGLLAGCGSKSGNTQQETKVNTFKVFTSDTPIQREYTGTISALQEVPVKAKVSGTVIEKYISGGERVVEGQPLYRIDARTYQAALATAQAEAARAAATYENAQTDLARYEQLISSGAISQQVYDTQRAATSQYRAALEAAQAQVQIAQDNLNDTIVTAPFTGTLSMDDVNIGTYVAAGNTPLVTISSADPLYVQFDMSEEEYLGFIKEKGGTSALGDVLKLKLSDGSMYADTGKIVQVSPSLNGGQISFKASFPNTNNLLLPGMYATVVADSQVAANSMLIPAKAIIPLLNKNMVDVIVDGKVVQKPVVIAGQYGIYSIITSGINTGDEVVVEGQNKIVNGQAVKTEVITKEVLEQQAKQAITAQSAGGTK</sequence>
<dbReference type="GO" id="GO:0022857">
    <property type="term" value="F:transmembrane transporter activity"/>
    <property type="evidence" value="ECO:0007669"/>
    <property type="project" value="InterPro"/>
</dbReference>
<feature type="domain" description="Multidrug resistance protein MdtA-like barrel-sandwich hybrid" evidence="6">
    <location>
        <begin position="62"/>
        <end position="201"/>
    </location>
</feature>
<dbReference type="GO" id="GO:0005886">
    <property type="term" value="C:plasma membrane"/>
    <property type="evidence" value="ECO:0007669"/>
    <property type="project" value="TreeGrafter"/>
</dbReference>
<dbReference type="AlphaFoldDB" id="A0A1B3WCQ5"/>
<dbReference type="STRING" id="39950.BCB69_01340"/>
<evidence type="ECO:0000313" key="9">
    <source>
        <dbReference type="EMBL" id="AOH38743.1"/>
    </source>
</evidence>
<dbReference type="InterPro" id="IPR006143">
    <property type="entry name" value="RND_pump_MFP"/>
</dbReference>
<dbReference type="InterPro" id="IPR058625">
    <property type="entry name" value="MdtA-like_BSH"/>
</dbReference>
<protein>
    <submittedName>
        <fullName evidence="9">Efflux transporter periplasmic adaptor subunit</fullName>
    </submittedName>
</protein>
<evidence type="ECO:0000256" key="1">
    <source>
        <dbReference type="ARBA" id="ARBA00004196"/>
    </source>
</evidence>
<dbReference type="InterPro" id="IPR058627">
    <property type="entry name" value="MdtA-like_C"/>
</dbReference>
<dbReference type="InterPro" id="IPR058624">
    <property type="entry name" value="MdtA-like_HH"/>
</dbReference>
<accession>A0A1B3WCQ5</accession>
<feature type="domain" description="Multidrug resistance protein MdtA-like C-terminal permuted SH3" evidence="8">
    <location>
        <begin position="294"/>
        <end position="352"/>
    </location>
</feature>
<dbReference type="Gene3D" id="1.10.287.470">
    <property type="entry name" value="Helix hairpin bin"/>
    <property type="match status" value="1"/>
</dbReference>
<feature type="chain" id="PRO_5038770027" evidence="4">
    <location>
        <begin position="23"/>
        <end position="388"/>
    </location>
</feature>
<gene>
    <name evidence="9" type="ORF">BCB69_01340</name>
</gene>
<dbReference type="GO" id="GO:0030313">
    <property type="term" value="C:cell envelope"/>
    <property type="evidence" value="ECO:0007669"/>
    <property type="project" value="UniProtKB-SubCell"/>
</dbReference>
<dbReference type="PANTHER" id="PTHR30158">
    <property type="entry name" value="ACRA/E-RELATED COMPONENT OF DRUG EFFLUX TRANSPORTER"/>
    <property type="match status" value="1"/>
</dbReference>
<evidence type="ECO:0000259" key="7">
    <source>
        <dbReference type="Pfam" id="PF25944"/>
    </source>
</evidence>
<organism evidence="9 10">
    <name type="scientific">Dialister pneumosintes</name>
    <dbReference type="NCBI Taxonomy" id="39950"/>
    <lineage>
        <taxon>Bacteria</taxon>
        <taxon>Bacillati</taxon>
        <taxon>Bacillota</taxon>
        <taxon>Negativicutes</taxon>
        <taxon>Veillonellales</taxon>
        <taxon>Veillonellaceae</taxon>
        <taxon>Dialister</taxon>
    </lineage>
</organism>
<keyword evidence="4" id="KW-0732">Signal</keyword>
<evidence type="ECO:0000256" key="2">
    <source>
        <dbReference type="ARBA" id="ARBA00009477"/>
    </source>
</evidence>
<dbReference type="GO" id="GO:0046677">
    <property type="term" value="P:response to antibiotic"/>
    <property type="evidence" value="ECO:0007669"/>
    <property type="project" value="TreeGrafter"/>
</dbReference>
<keyword evidence="3" id="KW-0175">Coiled coil</keyword>
<dbReference type="Pfam" id="PF25967">
    <property type="entry name" value="RND-MFP_C"/>
    <property type="match status" value="1"/>
</dbReference>
<dbReference type="InterPro" id="IPR058626">
    <property type="entry name" value="MdtA-like_b-barrel"/>
</dbReference>
<feature type="signal peptide" evidence="4">
    <location>
        <begin position="1"/>
        <end position="22"/>
    </location>
</feature>
<dbReference type="NCBIfam" id="TIGR01730">
    <property type="entry name" value="RND_mfp"/>
    <property type="match status" value="1"/>
</dbReference>
<evidence type="ECO:0000259" key="6">
    <source>
        <dbReference type="Pfam" id="PF25917"/>
    </source>
</evidence>
<name>A0A1B3WCQ5_9FIRM</name>
<dbReference type="Gene3D" id="2.40.50.100">
    <property type="match status" value="1"/>
</dbReference>
<comment type="similarity">
    <text evidence="2">Belongs to the membrane fusion protein (MFP) (TC 8.A.1) family.</text>
</comment>
<dbReference type="Proteomes" id="UP000094757">
    <property type="component" value="Chromosome"/>
</dbReference>
<dbReference type="SUPFAM" id="SSF111369">
    <property type="entry name" value="HlyD-like secretion proteins"/>
    <property type="match status" value="1"/>
</dbReference>
<evidence type="ECO:0000313" key="10">
    <source>
        <dbReference type="Proteomes" id="UP000094757"/>
    </source>
</evidence>
<dbReference type="Pfam" id="PF25944">
    <property type="entry name" value="Beta-barrel_RND"/>
    <property type="match status" value="1"/>
</dbReference>
<proteinExistence type="inferred from homology"/>
<evidence type="ECO:0000256" key="4">
    <source>
        <dbReference type="SAM" id="SignalP"/>
    </source>
</evidence>
<evidence type="ECO:0000256" key="3">
    <source>
        <dbReference type="SAM" id="Coils"/>
    </source>
</evidence>
<feature type="domain" description="Multidrug resistance protein MdtA-like beta-barrel" evidence="7">
    <location>
        <begin position="207"/>
        <end position="286"/>
    </location>
</feature>
<dbReference type="PROSITE" id="PS51257">
    <property type="entry name" value="PROKAR_LIPOPROTEIN"/>
    <property type="match status" value="1"/>
</dbReference>
<dbReference type="Pfam" id="PF25876">
    <property type="entry name" value="HH_MFP_RND"/>
    <property type="match status" value="1"/>
</dbReference>
<dbReference type="KEGG" id="dpn:BCB69_01340"/>
<evidence type="ECO:0000259" key="5">
    <source>
        <dbReference type="Pfam" id="PF25876"/>
    </source>
</evidence>
<dbReference type="Gene3D" id="2.40.30.170">
    <property type="match status" value="1"/>
</dbReference>
<comment type="subcellular location">
    <subcellularLocation>
        <location evidence="1">Cell envelope</location>
    </subcellularLocation>
</comment>